<keyword evidence="1" id="KW-0812">Transmembrane</keyword>
<feature type="transmembrane region" description="Helical" evidence="1">
    <location>
        <begin position="248"/>
        <end position="266"/>
    </location>
</feature>
<dbReference type="Proteomes" id="UP000816034">
    <property type="component" value="Unassembled WGS sequence"/>
</dbReference>
<protein>
    <submittedName>
        <fullName evidence="2">Uncharacterized protein</fullName>
    </submittedName>
</protein>
<reference evidence="2 3" key="1">
    <citation type="journal article" date="2018" name="BMC Genomics">
        <title>The genome of Naegleria lovaniensis, the basis for a comparative approach to unravel pathogenicity factors of the human pathogenic amoeba N. fowleri.</title>
        <authorList>
            <person name="Liechti N."/>
            <person name="Schurch N."/>
            <person name="Bruggmann R."/>
            <person name="Wittwer M."/>
        </authorList>
    </citation>
    <scope>NUCLEOTIDE SEQUENCE [LARGE SCALE GENOMIC DNA]</scope>
    <source>
        <strain evidence="2 3">ATCC 30569</strain>
    </source>
</reference>
<organism evidence="2 3">
    <name type="scientific">Naegleria lovaniensis</name>
    <name type="common">Amoeba</name>
    <dbReference type="NCBI Taxonomy" id="51637"/>
    <lineage>
        <taxon>Eukaryota</taxon>
        <taxon>Discoba</taxon>
        <taxon>Heterolobosea</taxon>
        <taxon>Tetramitia</taxon>
        <taxon>Eutetramitia</taxon>
        <taxon>Vahlkampfiidae</taxon>
        <taxon>Naegleria</taxon>
    </lineage>
</organism>
<feature type="transmembrane region" description="Helical" evidence="1">
    <location>
        <begin position="306"/>
        <end position="327"/>
    </location>
</feature>
<dbReference type="AlphaFoldDB" id="A0AA88KS59"/>
<evidence type="ECO:0000313" key="2">
    <source>
        <dbReference type="EMBL" id="KAG2393832.1"/>
    </source>
</evidence>
<dbReference type="SUPFAM" id="SSF103473">
    <property type="entry name" value="MFS general substrate transporter"/>
    <property type="match status" value="1"/>
</dbReference>
<feature type="transmembrane region" description="Helical" evidence="1">
    <location>
        <begin position="223"/>
        <end position="242"/>
    </location>
</feature>
<keyword evidence="1" id="KW-0472">Membrane</keyword>
<keyword evidence="1" id="KW-1133">Transmembrane helix</keyword>
<evidence type="ECO:0000313" key="3">
    <source>
        <dbReference type="Proteomes" id="UP000816034"/>
    </source>
</evidence>
<dbReference type="GeneID" id="68096051"/>
<dbReference type="RefSeq" id="XP_044555726.1">
    <property type="nucleotide sequence ID" value="XM_044693141.1"/>
</dbReference>
<name>A0AA88KS59_NAELO</name>
<proteinExistence type="predicted"/>
<feature type="transmembrane region" description="Helical" evidence="1">
    <location>
        <begin position="380"/>
        <end position="401"/>
    </location>
</feature>
<gene>
    <name evidence="2" type="ORF">C9374_003596</name>
</gene>
<keyword evidence="3" id="KW-1185">Reference proteome</keyword>
<comment type="caution">
    <text evidence="2">The sequence shown here is derived from an EMBL/GenBank/DDBJ whole genome shotgun (WGS) entry which is preliminary data.</text>
</comment>
<feature type="transmembrane region" description="Helical" evidence="1">
    <location>
        <begin position="347"/>
        <end position="365"/>
    </location>
</feature>
<accession>A0AA88KS59</accession>
<dbReference type="InterPro" id="IPR036259">
    <property type="entry name" value="MFS_trans_sf"/>
</dbReference>
<feature type="transmembrane region" description="Helical" evidence="1">
    <location>
        <begin position="278"/>
        <end position="300"/>
    </location>
</feature>
<dbReference type="EMBL" id="PYSW02000001">
    <property type="protein sequence ID" value="KAG2393832.1"/>
    <property type="molecule type" value="Genomic_DNA"/>
</dbReference>
<sequence>MSSTQHSPGYHGFDTQVILTNLTQFLNERIFETFLQDSETLNFTQMINLPFMETLKLCLETHSSIPNLIFKIITSLPKFYLNCFEKSLFSDHSESGSKAIVGTVTFLMLMVTLYYLVLRPLTNYLFRVDEKVYLQRVLKKQHVVGMEEQVNEKQENLKISGDSNDTLDIASNFVLNRRMSQKIASNHPEKEESVWSVKFDRKFVDTSYRVYRKEDSRNVWRRIFEILHYLVSLMVLLVYIPYVNYEGYWTYMCFWSYVVMTFFIVGTTIKRMRWLRRFCLFYVLCPAIGFMLISNFSYLYYHLASWSFGFVFVHFVPPFFIWTFVLLNVREFIDENYNFCTSNSFLYIVYNLGMQLVFATIWRIIFDPVEVYSRMVVDVFKYACLVPAIVHFVTFFAISLLRKQWIERYGDRVVLALLVSESKKRN</sequence>
<feature type="transmembrane region" description="Helical" evidence="1">
    <location>
        <begin position="99"/>
        <end position="117"/>
    </location>
</feature>
<evidence type="ECO:0000256" key="1">
    <source>
        <dbReference type="SAM" id="Phobius"/>
    </source>
</evidence>